<reference evidence="3" key="1">
    <citation type="journal article" date="2015" name="Nat. Genet.">
        <title>The genome and transcriptome of the zoonotic hookworm Ancylostoma ceylanicum identify infection-specific gene families.</title>
        <authorList>
            <person name="Schwarz E.M."/>
            <person name="Hu Y."/>
            <person name="Antoshechkin I."/>
            <person name="Miller M.M."/>
            <person name="Sternberg P.W."/>
            <person name="Aroian R.V."/>
        </authorList>
    </citation>
    <scope>NUCLEOTIDE SEQUENCE</scope>
    <source>
        <strain evidence="3">HY135</strain>
    </source>
</reference>
<sequence length="144" mass="16504">MLEYVLFGVVHSLSILTDIFVTAYLYKQIKKRRTSLDTIDFGFMVQTLVLGFSGAFVTLYTHTLATYVSETPWIEHQQKFNDLLLALIYTASIAFFNKRVRRKLALMFCCCQGIERQKMQHIGGTLFSTRSSVLFVRGTRASRG</sequence>
<dbReference type="EMBL" id="JARK01001480">
    <property type="protein sequence ID" value="EYB97000.1"/>
    <property type="molecule type" value="Genomic_DNA"/>
</dbReference>
<keyword evidence="1" id="KW-0812">Transmembrane</keyword>
<organism evidence="2 3">
    <name type="scientific">Ancylostoma ceylanicum</name>
    <dbReference type="NCBI Taxonomy" id="53326"/>
    <lineage>
        <taxon>Eukaryota</taxon>
        <taxon>Metazoa</taxon>
        <taxon>Ecdysozoa</taxon>
        <taxon>Nematoda</taxon>
        <taxon>Chromadorea</taxon>
        <taxon>Rhabditida</taxon>
        <taxon>Rhabditina</taxon>
        <taxon>Rhabditomorpha</taxon>
        <taxon>Strongyloidea</taxon>
        <taxon>Ancylostomatidae</taxon>
        <taxon>Ancylostomatinae</taxon>
        <taxon>Ancylostoma</taxon>
    </lineage>
</organism>
<accession>A0A016T2R5</accession>
<keyword evidence="1" id="KW-1133">Transmembrane helix</keyword>
<keyword evidence="1" id="KW-0472">Membrane</keyword>
<dbReference type="Proteomes" id="UP000024635">
    <property type="component" value="Unassembled WGS sequence"/>
</dbReference>
<feature type="transmembrane region" description="Helical" evidence="1">
    <location>
        <begin position="38"/>
        <end position="60"/>
    </location>
</feature>
<gene>
    <name evidence="2" type="primary">Acey_s0144.g2452</name>
    <name evidence="2" type="ORF">Y032_0144g2452</name>
</gene>
<dbReference type="AlphaFoldDB" id="A0A016T2R5"/>
<protein>
    <recommendedName>
        <fullName evidence="4">7TM GPCR serpentine receptor class x (Srx) domain-containing protein</fullName>
    </recommendedName>
</protein>
<evidence type="ECO:0000256" key="1">
    <source>
        <dbReference type="SAM" id="Phobius"/>
    </source>
</evidence>
<evidence type="ECO:0000313" key="2">
    <source>
        <dbReference type="EMBL" id="EYB97000.1"/>
    </source>
</evidence>
<comment type="caution">
    <text evidence="2">The sequence shown here is derived from an EMBL/GenBank/DDBJ whole genome shotgun (WGS) entry which is preliminary data.</text>
</comment>
<evidence type="ECO:0008006" key="4">
    <source>
        <dbReference type="Google" id="ProtNLM"/>
    </source>
</evidence>
<dbReference type="OrthoDB" id="10486099at2759"/>
<feature type="transmembrane region" description="Helical" evidence="1">
    <location>
        <begin position="80"/>
        <end position="97"/>
    </location>
</feature>
<feature type="transmembrane region" description="Helical" evidence="1">
    <location>
        <begin position="6"/>
        <end position="26"/>
    </location>
</feature>
<proteinExistence type="predicted"/>
<keyword evidence="3" id="KW-1185">Reference proteome</keyword>
<evidence type="ECO:0000313" key="3">
    <source>
        <dbReference type="Proteomes" id="UP000024635"/>
    </source>
</evidence>
<name>A0A016T2R5_9BILA</name>